<feature type="transmembrane region" description="Helical" evidence="1">
    <location>
        <begin position="40"/>
        <end position="60"/>
    </location>
</feature>
<keyword evidence="1" id="KW-0472">Membrane</keyword>
<dbReference type="AlphaFoldDB" id="A0A1P8F8A5"/>
<sequence>MEKTVKALPGYPMLITAIVILGLSIWLMVAYTANPNVAEIILFVLGYLVSVLIFAGLFVVNPNEAKVLILFGKYTGTVRQNGFFWANPFLTKKKISLRARNLSGQKLKVNDKVGNPIEIAAVIVWQVKDTFKASFDVDNYEDYVIIQSEAAVRHLAQQYPYDSFENEEQEEGLTLRSGADQVNRLLEAELQERLSRAGVAIIEARISHLAYAPEIAEAMLRRQQATAVVAARSRIVQGAVSMVEMALSQLSERHLVELDEERRAAMVSNLLVVLCSESAASPVINAGTLYQ</sequence>
<dbReference type="EMBL" id="CP018258">
    <property type="protein sequence ID" value="APV44685.1"/>
    <property type="molecule type" value="Genomic_DNA"/>
</dbReference>
<dbReference type="SMART" id="SM00244">
    <property type="entry name" value="PHB"/>
    <property type="match status" value="1"/>
</dbReference>
<protein>
    <submittedName>
        <fullName evidence="3">SPFH domain / Band 7 family protein</fullName>
    </submittedName>
</protein>
<accession>A0A1P8F8A5</accession>
<dbReference type="CDD" id="cd03402">
    <property type="entry name" value="SPFH_like_u2"/>
    <property type="match status" value="1"/>
</dbReference>
<dbReference type="OrthoDB" id="9813479at2"/>
<evidence type="ECO:0000256" key="1">
    <source>
        <dbReference type="SAM" id="Phobius"/>
    </source>
</evidence>
<keyword evidence="4" id="KW-1185">Reference proteome</keyword>
<dbReference type="Pfam" id="PF01145">
    <property type="entry name" value="Band_7"/>
    <property type="match status" value="1"/>
</dbReference>
<feature type="transmembrane region" description="Helical" evidence="1">
    <location>
        <begin position="12"/>
        <end position="34"/>
    </location>
</feature>
<dbReference type="Gene3D" id="3.30.479.30">
    <property type="entry name" value="Band 7 domain"/>
    <property type="match status" value="1"/>
</dbReference>
<keyword evidence="1" id="KW-0812">Transmembrane</keyword>
<reference evidence="4" key="1">
    <citation type="submission" date="2016-11" db="EMBL/GenBank/DDBJ databases">
        <title>Dehalogenimonas formicexedens sp. nov., a chlorinated alkane respiring bacterium isolated from contaminated groundwater.</title>
        <authorList>
            <person name="Key T.A."/>
            <person name="Bowman K.S."/>
            <person name="Lee I."/>
            <person name="Chun J."/>
            <person name="Albuquerque L."/>
            <person name="da Costa M.S."/>
            <person name="Rainey F.A."/>
            <person name="Moe W.M."/>
        </authorList>
    </citation>
    <scope>NUCLEOTIDE SEQUENCE [LARGE SCALE GENOMIC DNA]</scope>
    <source>
        <strain evidence="4">NSZ-14</strain>
    </source>
</reference>
<dbReference type="InterPro" id="IPR036013">
    <property type="entry name" value="Band_7/SPFH_dom_sf"/>
</dbReference>
<dbReference type="SUPFAM" id="SSF117892">
    <property type="entry name" value="Band 7/SPFH domain"/>
    <property type="match status" value="1"/>
</dbReference>
<name>A0A1P8F8A5_9CHLR</name>
<dbReference type="InterPro" id="IPR001107">
    <property type="entry name" value="Band_7"/>
</dbReference>
<organism evidence="3 4">
    <name type="scientific">Dehalogenimonas formicexedens</name>
    <dbReference type="NCBI Taxonomy" id="1839801"/>
    <lineage>
        <taxon>Bacteria</taxon>
        <taxon>Bacillati</taxon>
        <taxon>Chloroflexota</taxon>
        <taxon>Dehalococcoidia</taxon>
        <taxon>Dehalococcoidales</taxon>
        <taxon>Dehalococcoidaceae</taxon>
        <taxon>Dehalogenimonas</taxon>
    </lineage>
</organism>
<gene>
    <name evidence="3" type="ORF">Dform_01361</name>
</gene>
<dbReference type="KEGG" id="dfo:Dform_01361"/>
<dbReference type="PANTHER" id="PTHR43446:SF1">
    <property type="entry name" value="BAND 7 DOMAIN-CONTAINING PROTEIN"/>
    <property type="match status" value="1"/>
</dbReference>
<dbReference type="PANTHER" id="PTHR43446">
    <property type="entry name" value="MEMBRANE PROTEIN-RELATED"/>
    <property type="match status" value="1"/>
</dbReference>
<feature type="domain" description="Band 7" evidence="2">
    <location>
        <begin position="55"/>
        <end position="223"/>
    </location>
</feature>
<evidence type="ECO:0000313" key="4">
    <source>
        <dbReference type="Proteomes" id="UP000185934"/>
    </source>
</evidence>
<keyword evidence="1" id="KW-1133">Transmembrane helix</keyword>
<proteinExistence type="predicted"/>
<evidence type="ECO:0000259" key="2">
    <source>
        <dbReference type="SMART" id="SM00244"/>
    </source>
</evidence>
<evidence type="ECO:0000313" key="3">
    <source>
        <dbReference type="EMBL" id="APV44685.1"/>
    </source>
</evidence>
<dbReference type="RefSeq" id="WP_076005098.1">
    <property type="nucleotide sequence ID" value="NZ_CP018258.1"/>
</dbReference>
<dbReference type="STRING" id="1839801.Dform_01361"/>
<dbReference type="Proteomes" id="UP000185934">
    <property type="component" value="Chromosome"/>
</dbReference>